<keyword evidence="12" id="KW-1185">Reference proteome</keyword>
<feature type="compositionally biased region" description="Polar residues" evidence="10">
    <location>
        <begin position="870"/>
        <end position="902"/>
    </location>
</feature>
<evidence type="ECO:0000256" key="4">
    <source>
        <dbReference type="ARBA" id="ARBA00013508"/>
    </source>
</evidence>
<dbReference type="GO" id="GO:0005814">
    <property type="term" value="C:centriole"/>
    <property type="evidence" value="ECO:0007669"/>
    <property type="project" value="UniProtKB-SubCell"/>
</dbReference>
<dbReference type="Proteomes" id="UP000708208">
    <property type="component" value="Unassembled WGS sequence"/>
</dbReference>
<accession>A0A8J2LVA3</accession>
<dbReference type="GO" id="GO:0005634">
    <property type="term" value="C:nucleus"/>
    <property type="evidence" value="ECO:0007669"/>
    <property type="project" value="UniProtKB-SubCell"/>
</dbReference>
<dbReference type="InterPro" id="IPR029136">
    <property type="entry name" value="MDM1"/>
</dbReference>
<dbReference type="OrthoDB" id="9999940at2759"/>
<feature type="region of interest" description="Disordered" evidence="10">
    <location>
        <begin position="551"/>
        <end position="769"/>
    </location>
</feature>
<keyword evidence="5" id="KW-0963">Cytoplasm</keyword>
<feature type="compositionally biased region" description="Low complexity" evidence="10">
    <location>
        <begin position="970"/>
        <end position="985"/>
    </location>
</feature>
<feature type="region of interest" description="Disordered" evidence="10">
    <location>
        <begin position="858"/>
        <end position="985"/>
    </location>
</feature>
<evidence type="ECO:0000256" key="3">
    <source>
        <dbReference type="ARBA" id="ARBA00010494"/>
    </source>
</evidence>
<feature type="region of interest" description="Disordered" evidence="10">
    <location>
        <begin position="308"/>
        <end position="530"/>
    </location>
</feature>
<name>A0A8J2LVA3_9HEXA</name>
<evidence type="ECO:0000313" key="12">
    <source>
        <dbReference type="Proteomes" id="UP000708208"/>
    </source>
</evidence>
<dbReference type="PANTHER" id="PTHR32078:SF1">
    <property type="entry name" value="NUCLEAR PROTEIN MDM1"/>
    <property type="match status" value="1"/>
</dbReference>
<feature type="compositionally biased region" description="Polar residues" evidence="10">
    <location>
        <begin position="1177"/>
        <end position="1186"/>
    </location>
</feature>
<comment type="caution">
    <text evidence="11">The sequence shown here is derived from an EMBL/GenBank/DDBJ whole genome shotgun (WGS) entry which is preliminary data.</text>
</comment>
<feature type="compositionally biased region" description="Polar residues" evidence="10">
    <location>
        <begin position="635"/>
        <end position="648"/>
    </location>
</feature>
<evidence type="ECO:0000256" key="10">
    <source>
        <dbReference type="SAM" id="MobiDB-lite"/>
    </source>
</evidence>
<feature type="compositionally biased region" description="Basic and acidic residues" evidence="10">
    <location>
        <begin position="713"/>
        <end position="726"/>
    </location>
</feature>
<feature type="compositionally biased region" description="Polar residues" evidence="10">
    <location>
        <begin position="41"/>
        <end position="60"/>
    </location>
</feature>
<comment type="similarity">
    <text evidence="3">Belongs to the MDM1 family.</text>
</comment>
<dbReference type="PANTHER" id="PTHR32078">
    <property type="entry name" value="NUCLEAR PROTEIN MDM1"/>
    <property type="match status" value="1"/>
</dbReference>
<dbReference type="GO" id="GO:0005874">
    <property type="term" value="C:microtubule"/>
    <property type="evidence" value="ECO:0007669"/>
    <property type="project" value="UniProtKB-KW"/>
</dbReference>
<feature type="region of interest" description="Disordered" evidence="10">
    <location>
        <begin position="108"/>
        <end position="127"/>
    </location>
</feature>
<keyword evidence="7" id="KW-0206">Cytoskeleton</keyword>
<comment type="subcellular location">
    <subcellularLocation>
        <location evidence="1">Cytoplasm</location>
        <location evidence="1">Cytoskeleton</location>
        <location evidence="1">Microtubule organizing center</location>
        <location evidence="1">Centrosome</location>
        <location evidence="1">Centriole</location>
    </subcellularLocation>
    <subcellularLocation>
        <location evidence="2">Nucleus</location>
    </subcellularLocation>
</comment>
<feature type="compositionally biased region" description="Polar residues" evidence="10">
    <location>
        <begin position="1070"/>
        <end position="1079"/>
    </location>
</feature>
<feature type="compositionally biased region" description="Basic and acidic residues" evidence="10">
    <location>
        <begin position="314"/>
        <end position="325"/>
    </location>
</feature>
<feature type="compositionally biased region" description="Gly residues" evidence="10">
    <location>
        <begin position="658"/>
        <end position="684"/>
    </location>
</feature>
<feature type="compositionally biased region" description="Basic and acidic residues" evidence="10">
    <location>
        <begin position="399"/>
        <end position="412"/>
    </location>
</feature>
<feature type="compositionally biased region" description="Polar residues" evidence="10">
    <location>
        <begin position="685"/>
        <end position="711"/>
    </location>
</feature>
<feature type="compositionally biased region" description="Basic and acidic residues" evidence="10">
    <location>
        <begin position="345"/>
        <end position="359"/>
    </location>
</feature>
<feature type="compositionally biased region" description="Low complexity" evidence="10">
    <location>
        <begin position="584"/>
        <end position="606"/>
    </location>
</feature>
<proteinExistence type="inferred from homology"/>
<dbReference type="Pfam" id="PF15501">
    <property type="entry name" value="MDM1"/>
    <property type="match status" value="1"/>
</dbReference>
<keyword evidence="6" id="KW-0493">Microtubule</keyword>
<dbReference type="GO" id="GO:0008017">
    <property type="term" value="F:microtubule binding"/>
    <property type="evidence" value="ECO:0007669"/>
    <property type="project" value="InterPro"/>
</dbReference>
<feature type="compositionally biased region" description="Pro residues" evidence="10">
    <location>
        <begin position="1027"/>
        <end position="1044"/>
    </location>
</feature>
<sequence>MISSFWNLCRACPSMPVEKLHSEYRSTFQWHEYVGSHSDSVTQAPVVRQPSQSHQDQLSILTGRPEDPPFPRRKKHPELANRSSNGWLTKSSTAYEASLCPESRFTNISGSGGGGGGGGGGPRKSLSMGTIRSSGNIASIHSPKLSLMPEYKRSAVDDTEPVMSNSAPEGMSGFTESKTSGGEAAFSNFMPSQSAEAKFQVGKELEGTQEQRHDDFKKKEYKSEYKKRFRPFSQYEYVDGRFFKKKGDQEIENPWYKEVIELRKKAGEYKFRGWGTELGPQNIAQVYHQHVWDQVSRRTSLAALALITTTPKSISKEEKDKENAKKSYPGKPTHARPHTATPKHPISDLEKSKHLKDTDAVQPSKKKLLEESRIQNKPTARVKELKTTSPRPPSYKPTLENKSKKLLREARSHSAGPAGRSPRKAIRQQSAASSVSEKDNTAMGGWKIHLDSTQVENAPNKPIQRHPRPTTLATSPRPKASSGKGDRDPNSKLAKQQQFDKNSADPYLGYNEPVVKSPPEPTRVKSPEQVILRSPDPVNWTVPLDTTKSFTVTQNIREAPPSPRFRAGEKLHGEIRNIHHTTSTHHSSAGSTIASSPISSFSTRSAPVPLSNSSGQPGASVPPKSVTAATTATTVSQGGSTKSTVTSLTERENTEGVEVGGSGSGGISGGGKPDVSGAGPGTGDGSTSMPSQTSKLEQKVPQTQSTHQNINGFDDKAAKTLQKDKVTTSPPVKAVPPQPRMGVGAVRSKDIAKVTTATPVTPPLPGTVSTAIETPLSMITTSSVDKVKPTATTAPSVLNSSVITTQPSAIPVSSDKSKPKSNTGPVLRCLEDPTFMFDPPAPKQSAAPVVSKVPDMTKSVINIPPKPTDTKQTSSDMTKSVMNIPSKPTDTKQISSDMTKSVMNIPPKPTDTKQISSAPSKIPEFSKALPAPPKVPDVPKSAPSTAIPSKIPDPPKTVATTTPSKMSETPKSVSSIPISKIPDPVKPVTPIMSTKLQDPIKPVPIIPSKIPDPIKPAPMIPTKLPDPIKPAPIIPSKLPEPPKSIPSGVSKIPEPFKAGSTVPSKIPEPTSKSMTTSSGKLPDTPVLSGPSVHTSGIRPPSAGGSGKSSFKVLEAPPSPPITKESKKKDVFVPPAPVAAPKRSIGGISHVSETPPPAKGSGYRVLEAPDDPAEPTVSVISPNSGRSRASDVLEKARHRFDKFWGGKSKDEEK</sequence>
<evidence type="ECO:0000256" key="6">
    <source>
        <dbReference type="ARBA" id="ARBA00022701"/>
    </source>
</evidence>
<feature type="compositionally biased region" description="Gly residues" evidence="10">
    <location>
        <begin position="110"/>
        <end position="122"/>
    </location>
</feature>
<dbReference type="AlphaFoldDB" id="A0A8J2LVA3"/>
<evidence type="ECO:0000313" key="11">
    <source>
        <dbReference type="EMBL" id="CAG7837232.1"/>
    </source>
</evidence>
<evidence type="ECO:0000256" key="8">
    <source>
        <dbReference type="ARBA" id="ARBA00023242"/>
    </source>
</evidence>
<feature type="region of interest" description="Disordered" evidence="10">
    <location>
        <begin position="41"/>
        <end position="85"/>
    </location>
</feature>
<keyword evidence="8" id="KW-0539">Nucleus</keyword>
<comment type="function">
    <text evidence="9">Microtubule-binding protein that negatively regulates centriole duplication. Binds to and stabilizes microtubules.</text>
</comment>
<organism evidence="11 12">
    <name type="scientific">Allacma fusca</name>
    <dbReference type="NCBI Taxonomy" id="39272"/>
    <lineage>
        <taxon>Eukaryota</taxon>
        <taxon>Metazoa</taxon>
        <taxon>Ecdysozoa</taxon>
        <taxon>Arthropoda</taxon>
        <taxon>Hexapoda</taxon>
        <taxon>Collembola</taxon>
        <taxon>Symphypleona</taxon>
        <taxon>Sminthuridae</taxon>
        <taxon>Allacma</taxon>
    </lineage>
</organism>
<reference evidence="11" key="1">
    <citation type="submission" date="2021-06" db="EMBL/GenBank/DDBJ databases">
        <authorList>
            <person name="Hodson N. C."/>
            <person name="Mongue J. A."/>
            <person name="Jaron S. K."/>
        </authorList>
    </citation>
    <scope>NUCLEOTIDE SEQUENCE</scope>
</reference>
<protein>
    <recommendedName>
        <fullName evidence="4">Nuclear protein MDM1</fullName>
    </recommendedName>
</protein>
<feature type="compositionally biased region" description="Polar residues" evidence="10">
    <location>
        <begin position="958"/>
        <end position="969"/>
    </location>
</feature>
<evidence type="ECO:0000256" key="7">
    <source>
        <dbReference type="ARBA" id="ARBA00023212"/>
    </source>
</evidence>
<feature type="compositionally biased region" description="Basic and acidic residues" evidence="10">
    <location>
        <begin position="566"/>
        <end position="577"/>
    </location>
</feature>
<evidence type="ECO:0000256" key="5">
    <source>
        <dbReference type="ARBA" id="ARBA00022490"/>
    </source>
</evidence>
<evidence type="ECO:0000256" key="2">
    <source>
        <dbReference type="ARBA" id="ARBA00004123"/>
    </source>
</evidence>
<feature type="region of interest" description="Disordered" evidence="10">
    <location>
        <begin position="1000"/>
        <end position="1192"/>
    </location>
</feature>
<feature type="region of interest" description="Disordered" evidence="10">
    <location>
        <begin position="160"/>
        <end position="180"/>
    </location>
</feature>
<evidence type="ECO:0000256" key="1">
    <source>
        <dbReference type="ARBA" id="ARBA00004114"/>
    </source>
</evidence>
<gene>
    <name evidence="11" type="ORF">AFUS01_LOCUS46377</name>
</gene>
<evidence type="ECO:0000256" key="9">
    <source>
        <dbReference type="ARBA" id="ARBA00045771"/>
    </source>
</evidence>
<dbReference type="EMBL" id="CAJVCH010571334">
    <property type="protein sequence ID" value="CAG7837232.1"/>
    <property type="molecule type" value="Genomic_DNA"/>
</dbReference>
<dbReference type="GO" id="GO:0046600">
    <property type="term" value="P:negative regulation of centriole replication"/>
    <property type="evidence" value="ECO:0007669"/>
    <property type="project" value="InterPro"/>
</dbReference>